<feature type="transmembrane region" description="Helical" evidence="2">
    <location>
        <begin position="105"/>
        <end position="124"/>
    </location>
</feature>
<feature type="transmembrane region" description="Helical" evidence="2">
    <location>
        <begin position="81"/>
        <end position="100"/>
    </location>
</feature>
<feature type="transmembrane region" description="Helical" evidence="2">
    <location>
        <begin position="54"/>
        <end position="75"/>
    </location>
</feature>
<gene>
    <name evidence="3" type="ORF">FYJ34_02610</name>
</gene>
<feature type="transmembrane region" description="Helical" evidence="2">
    <location>
        <begin position="130"/>
        <end position="150"/>
    </location>
</feature>
<proteinExistence type="predicted"/>
<reference evidence="3 4" key="1">
    <citation type="submission" date="2019-08" db="EMBL/GenBank/DDBJ databases">
        <title>In-depth cultivation of the pig gut microbiome towards novel bacterial diversity and tailored functional studies.</title>
        <authorList>
            <person name="Wylensek D."/>
            <person name="Hitch T.C.A."/>
            <person name="Clavel T."/>
        </authorList>
    </citation>
    <scope>NUCLEOTIDE SEQUENCE [LARGE SCALE GENOMIC DNA]</scope>
    <source>
        <strain evidence="3 4">68-1-5</strain>
    </source>
</reference>
<feature type="transmembrane region" description="Helical" evidence="2">
    <location>
        <begin position="186"/>
        <end position="205"/>
    </location>
</feature>
<name>A0A6N7UY75_9FIRM</name>
<dbReference type="RefSeq" id="WP_154476031.1">
    <property type="nucleotide sequence ID" value="NZ_VULY01000018.1"/>
</dbReference>
<keyword evidence="4" id="KW-1185">Reference proteome</keyword>
<comment type="caution">
    <text evidence="3">The sequence shown here is derived from an EMBL/GenBank/DDBJ whole genome shotgun (WGS) entry which is preliminary data.</text>
</comment>
<sequence>MDQMIEQGKSLLFELVPSSRSIGGTFTQVVLASAIISIVVGLLLCFFGYKLFRIFAALSGLIAGMAAGSAVVLLMNLEGTTATAVILGSSVLLCILCAVFRRIGAFVLTGVYGMATVAAIQMFFGRSAEIVVLIGAGIITVLAVLAAIFLTPMIMTVTGIAGGLMTGTSLVFLAEQVLDITLQPIVGYAVGGILAILGIWIQFILHSRKVGRHEKVYARKIKEEESRESEIEQARRILEEDGTEEESLEDSQEILLLEGEELEQKTVWSEEEAEEKEGVEGEKKTRKKKAGKEEAGEKESQEEEFVIFDLDD</sequence>
<organism evidence="3 4">
    <name type="scientific">Suipraeoptans intestinalis</name>
    <dbReference type="NCBI Taxonomy" id="2606628"/>
    <lineage>
        <taxon>Bacteria</taxon>
        <taxon>Bacillati</taxon>
        <taxon>Bacillota</taxon>
        <taxon>Clostridia</taxon>
        <taxon>Lachnospirales</taxon>
        <taxon>Lachnospiraceae</taxon>
        <taxon>Suipraeoptans</taxon>
    </lineage>
</organism>
<feature type="transmembrane region" description="Helical" evidence="2">
    <location>
        <begin position="157"/>
        <end position="174"/>
    </location>
</feature>
<dbReference type="AlphaFoldDB" id="A0A6N7UY75"/>
<feature type="transmembrane region" description="Helical" evidence="2">
    <location>
        <begin position="26"/>
        <end position="47"/>
    </location>
</feature>
<dbReference type="EMBL" id="VULY01000018">
    <property type="protein sequence ID" value="MSR93199.1"/>
    <property type="molecule type" value="Genomic_DNA"/>
</dbReference>
<evidence type="ECO:0000313" key="3">
    <source>
        <dbReference type="EMBL" id="MSR93199.1"/>
    </source>
</evidence>
<evidence type="ECO:0000256" key="1">
    <source>
        <dbReference type="SAM" id="MobiDB-lite"/>
    </source>
</evidence>
<keyword evidence="2" id="KW-1133">Transmembrane helix</keyword>
<accession>A0A6N7UY75</accession>
<keyword evidence="2" id="KW-0812">Transmembrane</keyword>
<evidence type="ECO:0000256" key="2">
    <source>
        <dbReference type="SAM" id="Phobius"/>
    </source>
</evidence>
<protein>
    <submittedName>
        <fullName evidence="3">TMEM198/TM7SF3 family protein</fullName>
    </submittedName>
</protein>
<keyword evidence="2" id="KW-0472">Membrane</keyword>
<dbReference type="Proteomes" id="UP000434409">
    <property type="component" value="Unassembled WGS sequence"/>
</dbReference>
<feature type="compositionally biased region" description="Acidic residues" evidence="1">
    <location>
        <begin position="300"/>
        <end position="312"/>
    </location>
</feature>
<evidence type="ECO:0000313" key="4">
    <source>
        <dbReference type="Proteomes" id="UP000434409"/>
    </source>
</evidence>
<feature type="region of interest" description="Disordered" evidence="1">
    <location>
        <begin position="258"/>
        <end position="312"/>
    </location>
</feature>